<name>A0A5S5B6G9_STUST</name>
<dbReference type="Pfam" id="PF04471">
    <property type="entry name" value="Mrr_cat"/>
    <property type="match status" value="1"/>
</dbReference>
<protein>
    <submittedName>
        <fullName evidence="4">Restriction endonuclease</fullName>
    </submittedName>
</protein>
<dbReference type="Gene3D" id="3.40.50.300">
    <property type="entry name" value="P-loop containing nucleotide triphosphate hydrolases"/>
    <property type="match status" value="1"/>
</dbReference>
<dbReference type="EMBL" id="VNHQ01000014">
    <property type="protein sequence ID" value="TYP62507.1"/>
    <property type="molecule type" value="Genomic_DNA"/>
</dbReference>
<evidence type="ECO:0000313" key="4">
    <source>
        <dbReference type="EMBL" id="TYP62507.1"/>
    </source>
</evidence>
<feature type="region of interest" description="Disordered" evidence="1">
    <location>
        <begin position="703"/>
        <end position="723"/>
    </location>
</feature>
<dbReference type="OrthoDB" id="9806903at2"/>
<dbReference type="InterPro" id="IPR049050">
    <property type="entry name" value="nSTAND3"/>
</dbReference>
<dbReference type="Proteomes" id="UP000324282">
    <property type="component" value="Unassembled WGS sequence"/>
</dbReference>
<evidence type="ECO:0000256" key="1">
    <source>
        <dbReference type="SAM" id="MobiDB-lite"/>
    </source>
</evidence>
<dbReference type="AlphaFoldDB" id="A0A5S5B6G9"/>
<evidence type="ECO:0000259" key="3">
    <source>
        <dbReference type="Pfam" id="PF20720"/>
    </source>
</evidence>
<dbReference type="GO" id="GO:0003677">
    <property type="term" value="F:DNA binding"/>
    <property type="evidence" value="ECO:0007669"/>
    <property type="project" value="InterPro"/>
</dbReference>
<dbReference type="InterPro" id="IPR007560">
    <property type="entry name" value="Restrct_endonuc_IV_Mrr"/>
</dbReference>
<feature type="domain" description="Novel STAND NTPase 3" evidence="3">
    <location>
        <begin position="171"/>
        <end position="328"/>
    </location>
</feature>
<organism evidence="4 5">
    <name type="scientific">Stutzerimonas stutzeri</name>
    <name type="common">Pseudomonas stutzeri</name>
    <dbReference type="NCBI Taxonomy" id="316"/>
    <lineage>
        <taxon>Bacteria</taxon>
        <taxon>Pseudomonadati</taxon>
        <taxon>Pseudomonadota</taxon>
        <taxon>Gammaproteobacteria</taxon>
        <taxon>Pseudomonadales</taxon>
        <taxon>Pseudomonadaceae</taxon>
        <taxon>Stutzerimonas</taxon>
    </lineage>
</organism>
<comment type="caution">
    <text evidence="4">The sequence shown here is derived from an EMBL/GenBank/DDBJ whole genome shotgun (WGS) entry which is preliminary data.</text>
</comment>
<keyword evidence="4" id="KW-0255">Endonuclease</keyword>
<dbReference type="InterPro" id="IPR027417">
    <property type="entry name" value="P-loop_NTPase"/>
</dbReference>
<keyword evidence="4" id="KW-0540">Nuclease</keyword>
<dbReference type="SUPFAM" id="SSF52540">
    <property type="entry name" value="P-loop containing nucleoside triphosphate hydrolases"/>
    <property type="match status" value="1"/>
</dbReference>
<evidence type="ECO:0000313" key="5">
    <source>
        <dbReference type="Proteomes" id="UP000324282"/>
    </source>
</evidence>
<dbReference type="GO" id="GO:0009307">
    <property type="term" value="P:DNA restriction-modification system"/>
    <property type="evidence" value="ECO:0007669"/>
    <property type="project" value="InterPro"/>
</dbReference>
<sequence length="741" mass="82882">MYDFRTLSPIDFELLVRDLLQAEFSITMESFGPGKDGGIDFRFAVADQGVVVQVKHHAEGGSRSLVRAAAKEDPKVLKLAPGRYILATSISLTPVLKDKIVQAMPSAPISVGDVIGREDLNNLLGKHPHVLRQHFKLWLTNTDVLDRILHSAVYNRTDAELARIKQLVPKFVHNASLGEAEKILQHRGALIIAGEPGVGKTTLGRMLLWLHMEQNWKVFVVDDLQEAMAVSTAGEKRLIFFDDFLGQISLTNELLGKVDQRLPVFLDRLRNNKDLRFILTTRSYLLNQAQIQSDKLSSPRVTASEMVLNVGVYTRSIKAKIVFNHIYFSDLVDEEKASLLGDDFFLKMIDHRNFSPRLIELLTSADYYSVREEPIQTTVLGVLENPAELWGRPYRAHLSADARCLMWAIFFSGPYVGINSCLQMFKHVSASAGYQIAPSEAAARFRNGLKELSGSFVEVKEQEISFANPGIRDFLSKVVTDDHLLPVVVQAVTTIYEFRSAWNFFKLHITTCQSQFSDKGLWVEAMVRIQNHGSTTAIASLRHILEMCEHLPGLQIQPILDRATNDLMTQGVEGKDYYDCLFSLRQLNRLQYQTDDLLDRARDVLTEASANMLANIGEDLAIDDITSIADALAQLADSNVVRNAAADALRGFIFGIDDKLADVSSSQELSTFHEELVIAARAYGVSVDEALTRDIEIRREALEERENEADETPYQHTGSQAGLGDISDSEIKSMFSMMKGM</sequence>
<dbReference type="Pfam" id="PF20720">
    <property type="entry name" value="nSTAND3"/>
    <property type="match status" value="1"/>
</dbReference>
<accession>A0A5S5B6G9</accession>
<keyword evidence="4" id="KW-0378">Hydrolase</keyword>
<proteinExistence type="predicted"/>
<dbReference type="GO" id="GO:0004519">
    <property type="term" value="F:endonuclease activity"/>
    <property type="evidence" value="ECO:0007669"/>
    <property type="project" value="UniProtKB-KW"/>
</dbReference>
<gene>
    <name evidence="4" type="ORF">A9A72_1241265</name>
</gene>
<reference evidence="4 5" key="1">
    <citation type="submission" date="2019-07" db="EMBL/GenBank/DDBJ databases">
        <title>Deep subsurface shale carbon reservoir microbial communities from Ohio and West Virginia, USA.</title>
        <authorList>
            <person name="Wrighton K."/>
        </authorList>
    </citation>
    <scope>NUCLEOTIDE SEQUENCE [LARGE SCALE GENOMIC DNA]</scope>
    <source>
        <strain evidence="4 5">NP_8Ht</strain>
    </source>
</reference>
<feature type="domain" description="Restriction endonuclease type IV Mrr" evidence="2">
    <location>
        <begin position="5"/>
        <end position="63"/>
    </location>
</feature>
<dbReference type="RefSeq" id="WP_148926879.1">
    <property type="nucleotide sequence ID" value="NZ_VNHQ01000014.1"/>
</dbReference>
<evidence type="ECO:0000259" key="2">
    <source>
        <dbReference type="Pfam" id="PF04471"/>
    </source>
</evidence>